<dbReference type="Pfam" id="PF00535">
    <property type="entry name" value="Glycos_transf_2"/>
    <property type="match status" value="1"/>
</dbReference>
<feature type="domain" description="Glycosyltransferase 2-like" evidence="1">
    <location>
        <begin position="5"/>
        <end position="125"/>
    </location>
</feature>
<evidence type="ECO:0000313" key="3">
    <source>
        <dbReference type="Proteomes" id="UP000198034"/>
    </source>
</evidence>
<dbReference type="PANTHER" id="PTHR22916:SF3">
    <property type="entry name" value="UDP-GLCNAC:BETAGAL BETA-1,3-N-ACETYLGLUCOSAMINYLTRANSFERASE-LIKE PROTEIN 1"/>
    <property type="match status" value="1"/>
</dbReference>
<dbReference type="SUPFAM" id="SSF53448">
    <property type="entry name" value="Nucleotide-diphospho-sugar transferases"/>
    <property type="match status" value="1"/>
</dbReference>
<protein>
    <recommendedName>
        <fullName evidence="1">Glycosyltransferase 2-like domain-containing protein</fullName>
    </recommendedName>
</protein>
<gene>
    <name evidence="2" type="ORF">BWK62_09960</name>
</gene>
<proteinExistence type="predicted"/>
<accession>A0A246G9J4</accession>
<dbReference type="InterPro" id="IPR029044">
    <property type="entry name" value="Nucleotide-diphossugar_trans"/>
</dbReference>
<dbReference type="EMBL" id="MTCY01000028">
    <property type="protein sequence ID" value="OWP76304.1"/>
    <property type="molecule type" value="Genomic_DNA"/>
</dbReference>
<sequence length="313" mass="36469">MPFFSVIIPLYNKELYIKNTLQKVLAQSFQDFEIIIINDGSTDNSIKIVNSIIDSRIKLFHQVNKGVSSARNYGIKKASGTLVAFLDADDIWFDNHLAELYHLYQNTPNCGLYCSRYYMRINSTKVIPIEFPDPVNKVFCGIVPDYFESSLIHRISLTSAVCIPKEIFNLGYHYNINVNCDQDLELFTQIGIHYPVAITNKYTIEYNFNIENQLSKTLITQKTLCDFNQFKIYENSNSSLKKFLDTYRKEYGLHFKIAGNSIKAYEYFNSIDLNNMNTMYKILFKLPRVILVLLLNFKRNLRRKGIDFSIYNS</sequence>
<dbReference type="OrthoDB" id="6307329at2"/>
<evidence type="ECO:0000259" key="1">
    <source>
        <dbReference type="Pfam" id="PF00535"/>
    </source>
</evidence>
<dbReference type="PANTHER" id="PTHR22916">
    <property type="entry name" value="GLYCOSYLTRANSFERASE"/>
    <property type="match status" value="1"/>
</dbReference>
<evidence type="ECO:0000313" key="2">
    <source>
        <dbReference type="EMBL" id="OWP76304.1"/>
    </source>
</evidence>
<dbReference type="CDD" id="cd00761">
    <property type="entry name" value="Glyco_tranf_GTA_type"/>
    <property type="match status" value="1"/>
</dbReference>
<name>A0A246G9J4_9FLAO</name>
<reference evidence="2 3" key="1">
    <citation type="journal article" date="2017" name="Infect. Genet. Evol.">
        <title>Comparative genome analysis of fish pathogen Flavobacterium columnare reveals extensive sequence diversity within the species.</title>
        <authorList>
            <person name="Kayansamruaj P."/>
            <person name="Dong H.T."/>
            <person name="Hirono I."/>
            <person name="Kondo H."/>
            <person name="Senapin S."/>
            <person name="Rodkhum C."/>
        </authorList>
    </citation>
    <scope>NUCLEOTIDE SEQUENCE [LARGE SCALE GENOMIC DNA]</scope>
    <source>
        <strain evidence="2 3">1214</strain>
    </source>
</reference>
<dbReference type="Proteomes" id="UP000198034">
    <property type="component" value="Unassembled WGS sequence"/>
</dbReference>
<dbReference type="GO" id="GO:0016758">
    <property type="term" value="F:hexosyltransferase activity"/>
    <property type="evidence" value="ECO:0007669"/>
    <property type="project" value="UniProtKB-ARBA"/>
</dbReference>
<organism evidence="2 3">
    <name type="scientific">Flavobacterium columnare</name>
    <dbReference type="NCBI Taxonomy" id="996"/>
    <lineage>
        <taxon>Bacteria</taxon>
        <taxon>Pseudomonadati</taxon>
        <taxon>Bacteroidota</taxon>
        <taxon>Flavobacteriia</taxon>
        <taxon>Flavobacteriales</taxon>
        <taxon>Flavobacteriaceae</taxon>
        <taxon>Flavobacterium</taxon>
    </lineage>
</organism>
<comment type="caution">
    <text evidence="2">The sequence shown here is derived from an EMBL/GenBank/DDBJ whole genome shotgun (WGS) entry which is preliminary data.</text>
</comment>
<dbReference type="InterPro" id="IPR001173">
    <property type="entry name" value="Glyco_trans_2-like"/>
</dbReference>
<dbReference type="Gene3D" id="3.90.550.10">
    <property type="entry name" value="Spore Coat Polysaccharide Biosynthesis Protein SpsA, Chain A"/>
    <property type="match status" value="1"/>
</dbReference>
<dbReference type="AlphaFoldDB" id="A0A246G9J4"/>